<accession>A0ABN1IUH0</accession>
<dbReference type="EMBL" id="BAAAEU010000024">
    <property type="protein sequence ID" value="GAA0721618.1"/>
    <property type="molecule type" value="Genomic_DNA"/>
</dbReference>
<dbReference type="RefSeq" id="WP_343792957.1">
    <property type="nucleotide sequence ID" value="NZ_BAAAEU010000024.1"/>
</dbReference>
<evidence type="ECO:0000313" key="2">
    <source>
        <dbReference type="EMBL" id="GAA0721618.1"/>
    </source>
</evidence>
<name>A0ABN1IUH0_9GAMM</name>
<reference evidence="2 3" key="1">
    <citation type="journal article" date="2019" name="Int. J. Syst. Evol. Microbiol.">
        <title>The Global Catalogue of Microorganisms (GCM) 10K type strain sequencing project: providing services to taxonomists for standard genome sequencing and annotation.</title>
        <authorList>
            <consortium name="The Broad Institute Genomics Platform"/>
            <consortium name="The Broad Institute Genome Sequencing Center for Infectious Disease"/>
            <person name="Wu L."/>
            <person name="Ma J."/>
        </authorList>
    </citation>
    <scope>NUCLEOTIDE SEQUENCE [LARGE SCALE GENOMIC DNA]</scope>
    <source>
        <strain evidence="2 3">JCM 15421</strain>
    </source>
</reference>
<dbReference type="Proteomes" id="UP001501523">
    <property type="component" value="Unassembled WGS sequence"/>
</dbReference>
<organism evidence="2 3">
    <name type="scientific">Dokdonella soli</name>
    <dbReference type="NCBI Taxonomy" id="529810"/>
    <lineage>
        <taxon>Bacteria</taxon>
        <taxon>Pseudomonadati</taxon>
        <taxon>Pseudomonadota</taxon>
        <taxon>Gammaproteobacteria</taxon>
        <taxon>Lysobacterales</taxon>
        <taxon>Rhodanobacteraceae</taxon>
        <taxon>Dokdonella</taxon>
    </lineage>
</organism>
<proteinExistence type="predicted"/>
<protein>
    <submittedName>
        <fullName evidence="2">Uncharacterized protein</fullName>
    </submittedName>
</protein>
<comment type="caution">
    <text evidence="2">The sequence shown here is derived from an EMBL/GenBank/DDBJ whole genome shotgun (WGS) entry which is preliminary data.</text>
</comment>
<keyword evidence="3" id="KW-1185">Reference proteome</keyword>
<feature type="region of interest" description="Disordered" evidence="1">
    <location>
        <begin position="86"/>
        <end position="106"/>
    </location>
</feature>
<evidence type="ECO:0000313" key="3">
    <source>
        <dbReference type="Proteomes" id="UP001501523"/>
    </source>
</evidence>
<sequence>MTDDLIQRLRPHGNPCEWAARSDVPDLLCLAADEIERLRAEVGRMRAEVIASLNASLTVIQKAREWQEYAERIERDTDAAMAEEIQRLRRDKPRAEASAEGAEAERDEYREVLRDLCALNSEEFALTGGGPGIKERLSKAWERAHELTRIEP</sequence>
<gene>
    <name evidence="2" type="ORF">GCM10009105_32110</name>
</gene>
<evidence type="ECO:0000256" key="1">
    <source>
        <dbReference type="SAM" id="MobiDB-lite"/>
    </source>
</evidence>